<gene>
    <name evidence="1" type="ORF">AMECASPLE_025200</name>
</gene>
<protein>
    <submittedName>
        <fullName evidence="1">Uncharacterized protein</fullName>
    </submittedName>
</protein>
<organism evidence="1 2">
    <name type="scientific">Ameca splendens</name>
    <dbReference type="NCBI Taxonomy" id="208324"/>
    <lineage>
        <taxon>Eukaryota</taxon>
        <taxon>Metazoa</taxon>
        <taxon>Chordata</taxon>
        <taxon>Craniata</taxon>
        <taxon>Vertebrata</taxon>
        <taxon>Euteleostomi</taxon>
        <taxon>Actinopterygii</taxon>
        <taxon>Neopterygii</taxon>
        <taxon>Teleostei</taxon>
        <taxon>Neoteleostei</taxon>
        <taxon>Acanthomorphata</taxon>
        <taxon>Ovalentaria</taxon>
        <taxon>Atherinomorphae</taxon>
        <taxon>Cyprinodontiformes</taxon>
        <taxon>Goodeidae</taxon>
        <taxon>Ameca</taxon>
    </lineage>
</organism>
<dbReference type="Proteomes" id="UP001469553">
    <property type="component" value="Unassembled WGS sequence"/>
</dbReference>
<evidence type="ECO:0000313" key="1">
    <source>
        <dbReference type="EMBL" id="MEQ2311883.1"/>
    </source>
</evidence>
<proteinExistence type="predicted"/>
<name>A0ABV1A358_9TELE</name>
<evidence type="ECO:0000313" key="2">
    <source>
        <dbReference type="Proteomes" id="UP001469553"/>
    </source>
</evidence>
<comment type="caution">
    <text evidence="1">The sequence shown here is derived from an EMBL/GenBank/DDBJ whole genome shotgun (WGS) entry which is preliminary data.</text>
</comment>
<dbReference type="EMBL" id="JAHRIP010077698">
    <property type="protein sequence ID" value="MEQ2311883.1"/>
    <property type="molecule type" value="Genomic_DNA"/>
</dbReference>
<reference evidence="1 2" key="1">
    <citation type="submission" date="2021-06" db="EMBL/GenBank/DDBJ databases">
        <authorList>
            <person name="Palmer J.M."/>
        </authorList>
    </citation>
    <scope>NUCLEOTIDE SEQUENCE [LARGE SCALE GENOMIC DNA]</scope>
    <source>
        <strain evidence="1 2">AS_MEX2019</strain>
        <tissue evidence="1">Muscle</tissue>
    </source>
</reference>
<keyword evidence="2" id="KW-1185">Reference proteome</keyword>
<sequence length="65" mass="7822">LGHRSARLRRDRFSQRDVSALSLRSWSRKEEQWKRSACWREGALIQTVASWEVCYPPRIILVLFY</sequence>
<feature type="non-terminal residue" evidence="1">
    <location>
        <position position="1"/>
    </location>
</feature>
<accession>A0ABV1A358</accession>